<sequence length="65" mass="7290">MRSGFPERSCVNNKLKRDDDSSQSHRALGRPEAYSLASFRGVRSENPESEVLREIPGSIARICPE</sequence>
<feature type="region of interest" description="Disordered" evidence="1">
    <location>
        <begin position="1"/>
        <end position="30"/>
    </location>
</feature>
<dbReference type="Proteomes" id="UP000246085">
    <property type="component" value="Chromosome BRAD3257"/>
</dbReference>
<protein>
    <submittedName>
        <fullName evidence="2">Uncharacterized protein</fullName>
    </submittedName>
</protein>
<evidence type="ECO:0000313" key="2">
    <source>
        <dbReference type="EMBL" id="SPP99111.1"/>
    </source>
</evidence>
<evidence type="ECO:0000256" key="1">
    <source>
        <dbReference type="SAM" id="MobiDB-lite"/>
    </source>
</evidence>
<evidence type="ECO:0000313" key="3">
    <source>
        <dbReference type="Proteomes" id="UP000246085"/>
    </source>
</evidence>
<reference evidence="2 3" key="1">
    <citation type="submission" date="2018-03" db="EMBL/GenBank/DDBJ databases">
        <authorList>
            <person name="Gully D."/>
        </authorList>
    </citation>
    <scope>NUCLEOTIDE SEQUENCE [LARGE SCALE GENOMIC DNA]</scope>
    <source>
        <strain evidence="2">ORS3257</strain>
    </source>
</reference>
<dbReference type="KEGG" id="bvz:BRAD3257_8525"/>
<dbReference type="AlphaFoldDB" id="A0A2U3QCF6"/>
<gene>
    <name evidence="2" type="ORF">BRAD3257_8525</name>
</gene>
<organism evidence="2 3">
    <name type="scientific">Bradyrhizobium vignae</name>
    <dbReference type="NCBI Taxonomy" id="1549949"/>
    <lineage>
        <taxon>Bacteria</taxon>
        <taxon>Pseudomonadati</taxon>
        <taxon>Pseudomonadota</taxon>
        <taxon>Alphaproteobacteria</taxon>
        <taxon>Hyphomicrobiales</taxon>
        <taxon>Nitrobacteraceae</taxon>
        <taxon>Bradyrhizobium</taxon>
    </lineage>
</organism>
<proteinExistence type="predicted"/>
<dbReference type="EMBL" id="LS398110">
    <property type="protein sequence ID" value="SPP99111.1"/>
    <property type="molecule type" value="Genomic_DNA"/>
</dbReference>
<accession>A0A2U3QCF6</accession>
<name>A0A2U3QCF6_9BRAD</name>